<evidence type="ECO:0000313" key="1">
    <source>
        <dbReference type="EMBL" id="CAD8332493.1"/>
    </source>
</evidence>
<proteinExistence type="predicted"/>
<dbReference type="EMBL" id="HBEF01007359">
    <property type="protein sequence ID" value="CAD8332493.1"/>
    <property type="molecule type" value="Transcribed_RNA"/>
</dbReference>
<reference evidence="1" key="1">
    <citation type="submission" date="2021-01" db="EMBL/GenBank/DDBJ databases">
        <authorList>
            <person name="Corre E."/>
            <person name="Pelletier E."/>
            <person name="Niang G."/>
            <person name="Scheremetjew M."/>
            <person name="Finn R."/>
            <person name="Kale V."/>
            <person name="Holt S."/>
            <person name="Cochrane G."/>
            <person name="Meng A."/>
            <person name="Brown T."/>
            <person name="Cohen L."/>
        </authorList>
    </citation>
    <scope>NUCLEOTIDE SEQUENCE</scope>
    <source>
        <strain evidence="1">CCMP3328</strain>
    </source>
</reference>
<name>A0A7R9WQV0_9STRA</name>
<protein>
    <submittedName>
        <fullName evidence="1">Uncharacterized protein</fullName>
    </submittedName>
</protein>
<accession>A0A7R9WQV0</accession>
<gene>
    <name evidence="1" type="ORF">CAUS1442_LOCUS4594</name>
</gene>
<organism evidence="1">
    <name type="scientific">Craspedostauros australis</name>
    <dbReference type="NCBI Taxonomy" id="1486917"/>
    <lineage>
        <taxon>Eukaryota</taxon>
        <taxon>Sar</taxon>
        <taxon>Stramenopiles</taxon>
        <taxon>Ochrophyta</taxon>
        <taxon>Bacillariophyta</taxon>
        <taxon>Bacillariophyceae</taxon>
        <taxon>Bacillariophycidae</taxon>
        <taxon>Naviculales</taxon>
        <taxon>Naviculaceae</taxon>
        <taxon>Craspedostauros</taxon>
    </lineage>
</organism>
<dbReference type="AlphaFoldDB" id="A0A7R9WQV0"/>
<sequence length="177" mass="19555">MATVHGMSYDQIRDNWKDTESCHTITAKRRFDCTVTAIDISPQAMAYGSKVGLFDKTFVADLNGCGASARAEVESAMTAADIFICAAALVYLDLDAIDQLVAAFAATDKEGYAMVNFLSFFAAEKTDETKKILLKHLDFVGSTASRHRRMSPLEQSNYPGEEWVLLEVWVLKRKASP</sequence>